<dbReference type="Proteomes" id="UP000054498">
    <property type="component" value="Unassembled WGS sequence"/>
</dbReference>
<evidence type="ECO:0000313" key="3">
    <source>
        <dbReference type="Proteomes" id="UP000054498"/>
    </source>
</evidence>
<evidence type="ECO:0000256" key="1">
    <source>
        <dbReference type="SAM" id="MobiDB-lite"/>
    </source>
</evidence>
<dbReference type="EMBL" id="KK102668">
    <property type="protein sequence ID" value="KIY97200.1"/>
    <property type="molecule type" value="Genomic_DNA"/>
</dbReference>
<name>A0A0D2MRM9_9CHLO</name>
<proteinExistence type="predicted"/>
<feature type="compositionally biased region" description="Gly residues" evidence="1">
    <location>
        <begin position="186"/>
        <end position="196"/>
    </location>
</feature>
<dbReference type="KEGG" id="mng:MNEG_10762"/>
<dbReference type="SUPFAM" id="SSF53335">
    <property type="entry name" value="S-adenosyl-L-methionine-dependent methyltransferases"/>
    <property type="match status" value="1"/>
</dbReference>
<feature type="compositionally biased region" description="Gly residues" evidence="1">
    <location>
        <begin position="136"/>
        <end position="159"/>
    </location>
</feature>
<organism evidence="2 3">
    <name type="scientific">Monoraphidium neglectum</name>
    <dbReference type="NCBI Taxonomy" id="145388"/>
    <lineage>
        <taxon>Eukaryota</taxon>
        <taxon>Viridiplantae</taxon>
        <taxon>Chlorophyta</taxon>
        <taxon>core chlorophytes</taxon>
        <taxon>Chlorophyceae</taxon>
        <taxon>CS clade</taxon>
        <taxon>Sphaeropleales</taxon>
        <taxon>Selenastraceae</taxon>
        <taxon>Monoraphidium</taxon>
    </lineage>
</organism>
<dbReference type="Gene3D" id="3.40.50.150">
    <property type="entry name" value="Vaccinia Virus protein VP39"/>
    <property type="match status" value="1"/>
</dbReference>
<accession>A0A0D2MRM9</accession>
<feature type="region of interest" description="Disordered" evidence="1">
    <location>
        <begin position="183"/>
        <end position="207"/>
    </location>
</feature>
<dbReference type="PANTHER" id="PTHR14614">
    <property type="entry name" value="HEPATOCELLULAR CARCINOMA-ASSOCIATED ANTIGEN"/>
    <property type="match status" value="1"/>
</dbReference>
<reference evidence="2 3" key="1">
    <citation type="journal article" date="2013" name="BMC Genomics">
        <title>Reconstruction of the lipid metabolism for the microalga Monoraphidium neglectum from its genome sequence reveals characteristics suitable for biofuel production.</title>
        <authorList>
            <person name="Bogen C."/>
            <person name="Al-Dilaimi A."/>
            <person name="Albersmeier A."/>
            <person name="Wichmann J."/>
            <person name="Grundmann M."/>
            <person name="Rupp O."/>
            <person name="Lauersen K.J."/>
            <person name="Blifernez-Klassen O."/>
            <person name="Kalinowski J."/>
            <person name="Goesmann A."/>
            <person name="Mussgnug J.H."/>
            <person name="Kruse O."/>
        </authorList>
    </citation>
    <scope>NUCLEOTIDE SEQUENCE [LARGE SCALE GENOMIC DNA]</scope>
    <source>
        <strain evidence="2 3">SAG 48.87</strain>
    </source>
</reference>
<protein>
    <submittedName>
        <fullName evidence="2">Uncharacterized protein</fullName>
    </submittedName>
</protein>
<dbReference type="InterPro" id="IPR019410">
    <property type="entry name" value="Methyltransf_16"/>
</dbReference>
<dbReference type="Pfam" id="PF10294">
    <property type="entry name" value="Methyltransf_16"/>
    <property type="match status" value="1"/>
</dbReference>
<dbReference type="RefSeq" id="XP_013896220.1">
    <property type="nucleotide sequence ID" value="XM_014040766.1"/>
</dbReference>
<dbReference type="InterPro" id="IPR029063">
    <property type="entry name" value="SAM-dependent_MTases_sf"/>
</dbReference>
<gene>
    <name evidence="2" type="ORF">MNEG_10762</name>
</gene>
<dbReference type="PANTHER" id="PTHR14614:SF132">
    <property type="entry name" value="PROTEIN-LYSINE METHYLTRANSFERASE C42C1.13"/>
    <property type="match status" value="1"/>
</dbReference>
<dbReference type="OrthoDB" id="550143at2759"/>
<feature type="region of interest" description="Disordered" evidence="1">
    <location>
        <begin position="136"/>
        <end position="168"/>
    </location>
</feature>
<sequence>MADAPRPAAAPRDGAGWQVGDIVVKTTTRLTTTGGTVWGAAHRAIGFLEACRGQLGLERPGIRILELGAGCGLLGLTLARNLPQAGEICLTEQAFGGALDHLRENVDANRAAGTPGAPAVTTAACDWTQALSGGAGDGGAGDGGAAGGGAPEAGSAGGEGQEERCADTARLMSSRWDLILGSDLVGEGGAGRGAVGPGHRTRRSRRA</sequence>
<evidence type="ECO:0000313" key="2">
    <source>
        <dbReference type="EMBL" id="KIY97200.1"/>
    </source>
</evidence>
<dbReference type="GeneID" id="25727957"/>
<dbReference type="AlphaFoldDB" id="A0A0D2MRM9"/>
<keyword evidence="3" id="KW-1185">Reference proteome</keyword>